<keyword evidence="2" id="KW-0408">Iron</keyword>
<evidence type="ECO:0000256" key="2">
    <source>
        <dbReference type="ARBA" id="ARBA00023004"/>
    </source>
</evidence>
<comment type="caution">
    <text evidence="5">The sequence shown here is derived from an EMBL/GenBank/DDBJ whole genome shotgun (WGS) entry which is preliminary data.</text>
</comment>
<dbReference type="Proteomes" id="UP000316517">
    <property type="component" value="Unassembled WGS sequence"/>
</dbReference>
<evidence type="ECO:0000256" key="3">
    <source>
        <dbReference type="ARBA" id="ARBA00023014"/>
    </source>
</evidence>
<evidence type="ECO:0000256" key="1">
    <source>
        <dbReference type="ARBA" id="ARBA00022723"/>
    </source>
</evidence>
<dbReference type="InterPro" id="IPR053135">
    <property type="entry name" value="AKR2_Oxidoreductase"/>
</dbReference>
<dbReference type="InterPro" id="IPR017900">
    <property type="entry name" value="4Fe4S_Fe_S_CS"/>
</dbReference>
<dbReference type="PANTHER" id="PTHR43312:SF1">
    <property type="entry name" value="NADP-DEPENDENT OXIDOREDUCTASE DOMAIN-CONTAINING PROTEIN"/>
    <property type="match status" value="1"/>
</dbReference>
<dbReference type="GO" id="GO:0051536">
    <property type="term" value="F:iron-sulfur cluster binding"/>
    <property type="evidence" value="ECO:0007669"/>
    <property type="project" value="UniProtKB-KW"/>
</dbReference>
<dbReference type="SUPFAM" id="SSF46548">
    <property type="entry name" value="alpha-helical ferredoxin"/>
    <property type="match status" value="1"/>
</dbReference>
<feature type="non-terminal residue" evidence="5">
    <location>
        <position position="1"/>
    </location>
</feature>
<proteinExistence type="predicted"/>
<evidence type="ECO:0000259" key="4">
    <source>
        <dbReference type="Pfam" id="PF00248"/>
    </source>
</evidence>
<sequence>GEKMRKVRLGKSNLWVTQIGMGGIPIMRLTKRDGVKLVREVLDLGINFIDTAHVYGDSEEKIGEALEGRRNQVILASKSPARDRKSFLEHVNLSLKRLRTDYLNIYHHHGVNSREKMEKIMGPRGAFEGMIQALKEGKILHPAFSSHHLPEAEELILTGKFEVVQIPFSFVDDEAKEKIIPLAQKLNIGFIAMKPMGGGLIGDARASFRYLLQFPQIVPDPGVEKIEEMQQILEIVENHPGPLTQKEKDRMKKIRQDLGKTFCHRCDYCQPCSEDIRISLVLVFPSLVKRMPLKEALARCEEAIEKARDCSECEECIERCPYHLNIPYLLKENIAYMEKLKEHSLLRP</sequence>
<reference evidence="5 6" key="1">
    <citation type="submission" date="2019-03" db="EMBL/GenBank/DDBJ databases">
        <title>Metabolic potential of uncultured bacteria and archaea associated with petroleum seepage in deep-sea sediments.</title>
        <authorList>
            <person name="Dong X."/>
            <person name="Hubert C."/>
        </authorList>
    </citation>
    <scope>NUCLEOTIDE SEQUENCE [LARGE SCALE GENOMIC DNA]</scope>
    <source>
        <strain evidence="5">E44_bin3</strain>
    </source>
</reference>
<dbReference type="EMBL" id="SOJT01000046">
    <property type="protein sequence ID" value="TET30148.1"/>
    <property type="molecule type" value="Genomic_DNA"/>
</dbReference>
<dbReference type="Gene3D" id="3.20.20.100">
    <property type="entry name" value="NADP-dependent oxidoreductase domain"/>
    <property type="match status" value="1"/>
</dbReference>
<accession>A0A523TIK0</accession>
<gene>
    <name evidence="5" type="ORF">E3J68_00860</name>
</gene>
<evidence type="ECO:0000313" key="5">
    <source>
        <dbReference type="EMBL" id="TET30148.1"/>
    </source>
</evidence>
<dbReference type="PANTHER" id="PTHR43312">
    <property type="entry name" value="D-THREO-ALDOSE 1-DEHYDROGENASE"/>
    <property type="match status" value="1"/>
</dbReference>
<dbReference type="InterPro" id="IPR036812">
    <property type="entry name" value="NAD(P)_OxRdtase_dom_sf"/>
</dbReference>
<name>A0A523TIK0_UNCAE</name>
<dbReference type="InterPro" id="IPR023210">
    <property type="entry name" value="NADP_OxRdtase_dom"/>
</dbReference>
<keyword evidence="3" id="KW-0411">Iron-sulfur</keyword>
<dbReference type="AlphaFoldDB" id="A0A523TIK0"/>
<dbReference type="Pfam" id="PF00248">
    <property type="entry name" value="Aldo_ket_red"/>
    <property type="match status" value="1"/>
</dbReference>
<dbReference type="CDD" id="cd19100">
    <property type="entry name" value="AKR_unchar"/>
    <property type="match status" value="1"/>
</dbReference>
<dbReference type="SUPFAM" id="SSF51430">
    <property type="entry name" value="NAD(P)-linked oxidoreductase"/>
    <property type="match status" value="1"/>
</dbReference>
<protein>
    <submittedName>
        <fullName evidence="5">Aldo/keto reductase</fullName>
    </submittedName>
</protein>
<dbReference type="GO" id="GO:0046872">
    <property type="term" value="F:metal ion binding"/>
    <property type="evidence" value="ECO:0007669"/>
    <property type="project" value="UniProtKB-KW"/>
</dbReference>
<keyword evidence="1" id="KW-0479">Metal-binding</keyword>
<feature type="domain" description="NADP-dependent oxidoreductase" evidence="4">
    <location>
        <begin position="20"/>
        <end position="201"/>
    </location>
</feature>
<dbReference type="PROSITE" id="PS00198">
    <property type="entry name" value="4FE4S_FER_1"/>
    <property type="match status" value="1"/>
</dbReference>
<organism evidence="5 6">
    <name type="scientific">Aerophobetes bacterium</name>
    <dbReference type="NCBI Taxonomy" id="2030807"/>
    <lineage>
        <taxon>Bacteria</taxon>
        <taxon>Candidatus Aerophobota</taxon>
    </lineage>
</organism>
<evidence type="ECO:0000313" key="6">
    <source>
        <dbReference type="Proteomes" id="UP000316517"/>
    </source>
</evidence>